<sequence>MPKKIYDKEQILDACMEVFANHGYDNTSTLMLSEAAGISRTLIFHHFKGKKELYLDLLDRCFEKGKVEMGFDTLPEYEDFFKAKEKFSIIKFKYYKKNPVLYKFVINAFYETPEELKIEIKEKYGELIFRKNQIWKQMFKKVSLKEGIDSDQAFQLVMLALDYCDNKYLSEIENDTNFNEANLQKFIEERNSFLCMIRYGIEKTEG</sequence>
<dbReference type="PROSITE" id="PS50977">
    <property type="entry name" value="HTH_TETR_2"/>
    <property type="match status" value="1"/>
</dbReference>
<dbReference type="AlphaFoldDB" id="A0A562JCB5"/>
<dbReference type="EMBL" id="VLKH01000004">
    <property type="protein sequence ID" value="TWH80465.1"/>
    <property type="molecule type" value="Genomic_DNA"/>
</dbReference>
<keyword evidence="5" id="KW-1185">Reference proteome</keyword>
<dbReference type="PANTHER" id="PTHR43479">
    <property type="entry name" value="ACREF/ENVCD OPERON REPRESSOR-RELATED"/>
    <property type="match status" value="1"/>
</dbReference>
<organism evidence="4 5">
    <name type="scientific">Sedimentibacter saalensis</name>
    <dbReference type="NCBI Taxonomy" id="130788"/>
    <lineage>
        <taxon>Bacteria</taxon>
        <taxon>Bacillati</taxon>
        <taxon>Bacillota</taxon>
        <taxon>Tissierellia</taxon>
        <taxon>Sedimentibacter</taxon>
    </lineage>
</organism>
<dbReference type="PANTHER" id="PTHR43479:SF11">
    <property type="entry name" value="ACREF_ENVCD OPERON REPRESSOR-RELATED"/>
    <property type="match status" value="1"/>
</dbReference>
<dbReference type="InterPro" id="IPR036271">
    <property type="entry name" value="Tet_transcr_reg_TetR-rel_C_sf"/>
</dbReference>
<dbReference type="Gene3D" id="1.10.357.10">
    <property type="entry name" value="Tetracycline Repressor, domain 2"/>
    <property type="match status" value="1"/>
</dbReference>
<dbReference type="Gene3D" id="1.10.10.60">
    <property type="entry name" value="Homeodomain-like"/>
    <property type="match status" value="1"/>
</dbReference>
<dbReference type="SUPFAM" id="SSF46689">
    <property type="entry name" value="Homeodomain-like"/>
    <property type="match status" value="1"/>
</dbReference>
<evidence type="ECO:0000256" key="2">
    <source>
        <dbReference type="PROSITE-ProRule" id="PRU00335"/>
    </source>
</evidence>
<gene>
    <name evidence="4" type="ORF">LY60_01727</name>
</gene>
<evidence type="ECO:0000256" key="1">
    <source>
        <dbReference type="ARBA" id="ARBA00023125"/>
    </source>
</evidence>
<reference evidence="4 5" key="1">
    <citation type="submission" date="2019-07" db="EMBL/GenBank/DDBJ databases">
        <title>Genomic Encyclopedia of Type Strains, Phase I: the one thousand microbial genomes (KMG-I) project.</title>
        <authorList>
            <person name="Kyrpides N."/>
        </authorList>
    </citation>
    <scope>NUCLEOTIDE SEQUENCE [LARGE SCALE GENOMIC DNA]</scope>
    <source>
        <strain evidence="4 5">DSM 13558</strain>
    </source>
</reference>
<evidence type="ECO:0000313" key="4">
    <source>
        <dbReference type="EMBL" id="TWH80465.1"/>
    </source>
</evidence>
<dbReference type="RefSeq" id="WP_145082370.1">
    <property type="nucleotide sequence ID" value="NZ_DAMBUX010000003.1"/>
</dbReference>
<evidence type="ECO:0000259" key="3">
    <source>
        <dbReference type="PROSITE" id="PS50977"/>
    </source>
</evidence>
<feature type="DNA-binding region" description="H-T-H motif" evidence="2">
    <location>
        <begin position="28"/>
        <end position="47"/>
    </location>
</feature>
<dbReference type="OrthoDB" id="494991at2"/>
<keyword evidence="1 2" id="KW-0238">DNA-binding</keyword>
<dbReference type="PRINTS" id="PR00455">
    <property type="entry name" value="HTHTETR"/>
</dbReference>
<dbReference type="InterPro" id="IPR023772">
    <property type="entry name" value="DNA-bd_HTH_TetR-type_CS"/>
</dbReference>
<dbReference type="InterPro" id="IPR050624">
    <property type="entry name" value="HTH-type_Tx_Regulator"/>
</dbReference>
<dbReference type="GO" id="GO:0003677">
    <property type="term" value="F:DNA binding"/>
    <property type="evidence" value="ECO:0007669"/>
    <property type="project" value="UniProtKB-UniRule"/>
</dbReference>
<name>A0A562JCB5_9FIRM</name>
<dbReference type="SUPFAM" id="SSF48498">
    <property type="entry name" value="Tetracyclin repressor-like, C-terminal domain"/>
    <property type="match status" value="1"/>
</dbReference>
<comment type="caution">
    <text evidence="4">The sequence shown here is derived from an EMBL/GenBank/DDBJ whole genome shotgun (WGS) entry which is preliminary data.</text>
</comment>
<dbReference type="InterPro" id="IPR001647">
    <property type="entry name" value="HTH_TetR"/>
</dbReference>
<protein>
    <submittedName>
        <fullName evidence="4">TetR family transcriptional regulator</fullName>
    </submittedName>
</protein>
<proteinExistence type="predicted"/>
<dbReference type="Proteomes" id="UP000315343">
    <property type="component" value="Unassembled WGS sequence"/>
</dbReference>
<dbReference type="PROSITE" id="PS01081">
    <property type="entry name" value="HTH_TETR_1"/>
    <property type="match status" value="1"/>
</dbReference>
<dbReference type="InterPro" id="IPR009057">
    <property type="entry name" value="Homeodomain-like_sf"/>
</dbReference>
<evidence type="ECO:0000313" key="5">
    <source>
        <dbReference type="Proteomes" id="UP000315343"/>
    </source>
</evidence>
<accession>A0A562JCB5</accession>
<dbReference type="Pfam" id="PF00440">
    <property type="entry name" value="TetR_N"/>
    <property type="match status" value="1"/>
</dbReference>
<feature type="domain" description="HTH tetR-type" evidence="3">
    <location>
        <begin position="5"/>
        <end position="65"/>
    </location>
</feature>